<evidence type="ECO:0000313" key="1">
    <source>
        <dbReference type="EMBL" id="OBR11894.1"/>
    </source>
</evidence>
<accession>A0A1B7YJ35</accession>
<dbReference type="Proteomes" id="UP000092177">
    <property type="component" value="Chromosome 3"/>
</dbReference>
<dbReference type="GeneID" id="28863272"/>
<dbReference type="VEuPathDB" id="FungiDB:CH63R_04190"/>
<protein>
    <submittedName>
        <fullName evidence="1">HET domain-containing protein</fullName>
    </submittedName>
</protein>
<comment type="caution">
    <text evidence="1">The sequence shown here is derived from an EMBL/GenBank/DDBJ whole genome shotgun (WGS) entry which is preliminary data.</text>
</comment>
<name>A0A1B7YJ35_COLHI</name>
<reference evidence="2" key="1">
    <citation type="journal article" date="2017" name="BMC Genomics">
        <title>Gapless genome assembly of Colletotrichum higginsianum reveals chromosome structure and association of transposable elements with secondary metabolite gene clusters.</title>
        <authorList>
            <person name="Dallery J.-F."/>
            <person name="Lapalu N."/>
            <person name="Zampounis A."/>
            <person name="Pigne S."/>
            <person name="Luyten I."/>
            <person name="Amselem J."/>
            <person name="Wittenberg A.H.J."/>
            <person name="Zhou S."/>
            <person name="de Queiroz M.V."/>
            <person name="Robin G.P."/>
            <person name="Auger A."/>
            <person name="Hainaut M."/>
            <person name="Henrissat B."/>
            <person name="Kim K.-T."/>
            <person name="Lee Y.-H."/>
            <person name="Lespinet O."/>
            <person name="Schwartz D.C."/>
            <person name="Thon M.R."/>
            <person name="O'Connell R.J."/>
        </authorList>
    </citation>
    <scope>NUCLEOTIDE SEQUENCE [LARGE SCALE GENOMIC DNA]</scope>
    <source>
        <strain evidence="2">IMI 349063</strain>
    </source>
</reference>
<evidence type="ECO:0000313" key="2">
    <source>
        <dbReference type="Proteomes" id="UP000092177"/>
    </source>
</evidence>
<gene>
    <name evidence="1" type="ORF">CH63R_04190</name>
</gene>
<dbReference type="KEGG" id="chig:CH63R_04190"/>
<sequence>MRRSPTRRGKAEVSFQDLSWLHEYEGNAELSKAINSMFRWYWDSVACVAFLSDMVREEMACLPKDDGL</sequence>
<dbReference type="EMBL" id="LTAN01000003">
    <property type="protein sequence ID" value="OBR11894.1"/>
    <property type="molecule type" value="Genomic_DNA"/>
</dbReference>
<keyword evidence="2" id="KW-1185">Reference proteome</keyword>
<dbReference type="AlphaFoldDB" id="A0A1B7YJ35"/>
<dbReference type="RefSeq" id="XP_018160411.1">
    <property type="nucleotide sequence ID" value="XM_018299165.1"/>
</dbReference>
<organism evidence="1 2">
    <name type="scientific">Colletotrichum higginsianum (strain IMI 349063)</name>
    <name type="common">Crucifer anthracnose fungus</name>
    <dbReference type="NCBI Taxonomy" id="759273"/>
    <lineage>
        <taxon>Eukaryota</taxon>
        <taxon>Fungi</taxon>
        <taxon>Dikarya</taxon>
        <taxon>Ascomycota</taxon>
        <taxon>Pezizomycotina</taxon>
        <taxon>Sordariomycetes</taxon>
        <taxon>Hypocreomycetidae</taxon>
        <taxon>Glomerellales</taxon>
        <taxon>Glomerellaceae</taxon>
        <taxon>Colletotrichum</taxon>
        <taxon>Colletotrichum destructivum species complex</taxon>
    </lineage>
</organism>
<proteinExistence type="predicted"/>